<keyword evidence="5 10" id="KW-0145">Chemotaxis</keyword>
<dbReference type="EMBL" id="JBHSGB010000010">
    <property type="protein sequence ID" value="MFC4655402.1"/>
    <property type="molecule type" value="Genomic_DNA"/>
</dbReference>
<keyword evidence="11" id="KW-0732">Signal</keyword>
<comment type="similarity">
    <text evidence="3 10">Belongs to the FliL family.</text>
</comment>
<sequence>MKRALIFAVLMAVQGPLFAQDAAPAKPKAEIAYYPFDPDIVTNYVTPSTEELGYVRVSMQLMLSDKKYIEVIEHHEPLLLDIIVDILSKETADKHKSLTGREEIRLKILSELKDAMRRETGQDVIRDVLYSKYLYHGPV</sequence>
<dbReference type="PANTHER" id="PTHR35091">
    <property type="entry name" value="FLAGELLAR PROTEIN FLIL"/>
    <property type="match status" value="1"/>
</dbReference>
<evidence type="ECO:0000313" key="12">
    <source>
        <dbReference type="EMBL" id="MFC4655402.1"/>
    </source>
</evidence>
<evidence type="ECO:0000256" key="2">
    <source>
        <dbReference type="ARBA" id="ARBA00004162"/>
    </source>
</evidence>
<proteinExistence type="inferred from homology"/>
<gene>
    <name evidence="12" type="ORF">ACFO3I_10300</name>
</gene>
<evidence type="ECO:0000256" key="7">
    <source>
        <dbReference type="ARBA" id="ARBA00022779"/>
    </source>
</evidence>
<evidence type="ECO:0000256" key="3">
    <source>
        <dbReference type="ARBA" id="ARBA00008281"/>
    </source>
</evidence>
<comment type="subcellular location">
    <subcellularLocation>
        <location evidence="10">Cell inner membrane</location>
    </subcellularLocation>
    <subcellularLocation>
        <location evidence="2">Cell membrane</location>
        <topology evidence="2">Single-pass membrane protein</topology>
    </subcellularLocation>
</comment>
<keyword evidence="7 10" id="KW-0283">Flagellar rotation</keyword>
<keyword evidence="12" id="KW-0282">Flagellum</keyword>
<keyword evidence="12" id="KW-0969">Cilium</keyword>
<accession>A0ABV9JMA2</accession>
<keyword evidence="9 10" id="KW-0472">Membrane</keyword>
<dbReference type="RefSeq" id="WP_377333903.1">
    <property type="nucleotide sequence ID" value="NZ_JBHSGB010000010.1"/>
</dbReference>
<protein>
    <recommendedName>
        <fullName evidence="10">Flagellar protein FliL</fullName>
    </recommendedName>
</protein>
<keyword evidence="10" id="KW-0997">Cell inner membrane</keyword>
<evidence type="ECO:0000256" key="5">
    <source>
        <dbReference type="ARBA" id="ARBA00022500"/>
    </source>
</evidence>
<keyword evidence="12" id="KW-0966">Cell projection</keyword>
<evidence type="ECO:0000256" key="1">
    <source>
        <dbReference type="ARBA" id="ARBA00002254"/>
    </source>
</evidence>
<evidence type="ECO:0000256" key="10">
    <source>
        <dbReference type="RuleBase" id="RU364125"/>
    </source>
</evidence>
<evidence type="ECO:0000256" key="9">
    <source>
        <dbReference type="ARBA" id="ARBA00023136"/>
    </source>
</evidence>
<keyword evidence="13" id="KW-1185">Reference proteome</keyword>
<feature type="chain" id="PRO_5045337968" description="Flagellar protein FliL" evidence="11">
    <location>
        <begin position="20"/>
        <end position="139"/>
    </location>
</feature>
<reference evidence="13" key="1">
    <citation type="journal article" date="2019" name="Int. J. Syst. Evol. Microbiol.">
        <title>The Global Catalogue of Microorganisms (GCM) 10K type strain sequencing project: providing services to taxonomists for standard genome sequencing and annotation.</title>
        <authorList>
            <consortium name="The Broad Institute Genomics Platform"/>
            <consortium name="The Broad Institute Genome Sequencing Center for Infectious Disease"/>
            <person name="Wu L."/>
            <person name="Ma J."/>
        </authorList>
    </citation>
    <scope>NUCLEOTIDE SEQUENCE [LARGE SCALE GENOMIC DNA]</scope>
    <source>
        <strain evidence="13">DT28</strain>
    </source>
</reference>
<evidence type="ECO:0000256" key="8">
    <source>
        <dbReference type="ARBA" id="ARBA00022989"/>
    </source>
</evidence>
<name>A0ABV9JMA2_9GAMM</name>
<evidence type="ECO:0000256" key="6">
    <source>
        <dbReference type="ARBA" id="ARBA00022692"/>
    </source>
</evidence>
<keyword evidence="8" id="KW-1133">Transmembrane helix</keyword>
<dbReference type="Pfam" id="PF03748">
    <property type="entry name" value="FliL"/>
    <property type="match status" value="1"/>
</dbReference>
<organism evidence="12 13">
    <name type="scientific">Rheinheimera marina</name>
    <dbReference type="NCBI Taxonomy" id="1774958"/>
    <lineage>
        <taxon>Bacteria</taxon>
        <taxon>Pseudomonadati</taxon>
        <taxon>Pseudomonadota</taxon>
        <taxon>Gammaproteobacteria</taxon>
        <taxon>Chromatiales</taxon>
        <taxon>Chromatiaceae</taxon>
        <taxon>Rheinheimera</taxon>
    </lineage>
</organism>
<dbReference type="PANTHER" id="PTHR35091:SF5">
    <property type="entry name" value="FLAGELLAR PROTEIN FLIL"/>
    <property type="match status" value="1"/>
</dbReference>
<keyword evidence="6" id="KW-0812">Transmembrane</keyword>
<comment type="caution">
    <text evidence="12">The sequence shown here is derived from an EMBL/GenBank/DDBJ whole genome shotgun (WGS) entry which is preliminary data.</text>
</comment>
<keyword evidence="4" id="KW-1003">Cell membrane</keyword>
<dbReference type="InterPro" id="IPR005503">
    <property type="entry name" value="FliL"/>
</dbReference>
<evidence type="ECO:0000256" key="4">
    <source>
        <dbReference type="ARBA" id="ARBA00022475"/>
    </source>
</evidence>
<evidence type="ECO:0000256" key="11">
    <source>
        <dbReference type="SAM" id="SignalP"/>
    </source>
</evidence>
<feature type="signal peptide" evidence="11">
    <location>
        <begin position="1"/>
        <end position="19"/>
    </location>
</feature>
<evidence type="ECO:0000313" key="13">
    <source>
        <dbReference type="Proteomes" id="UP001595962"/>
    </source>
</evidence>
<comment type="function">
    <text evidence="1 10">Controls the rotational direction of flagella during chemotaxis.</text>
</comment>
<dbReference type="Proteomes" id="UP001595962">
    <property type="component" value="Unassembled WGS sequence"/>
</dbReference>